<dbReference type="GO" id="GO:0008168">
    <property type="term" value="F:methyltransferase activity"/>
    <property type="evidence" value="ECO:0007669"/>
    <property type="project" value="UniProtKB-KW"/>
</dbReference>
<protein>
    <submittedName>
        <fullName evidence="3">Class I SAM-dependent methyltransferase</fullName>
    </submittedName>
</protein>
<sequence length="291" mass="31963">MTGQQPQKIGAALGAVPETALWTLYHRAVEARRWDTVLPDPRAVELVERIDYPFEERFGPDGGVIGQIQALRVRAFDREVADFLVRCPRGTVVCLGEGLETQYWRVDNGRAQWLSVDLPEAVALRERLLPPAPRQRLLACSATDPAWTDEVDPTHGVLITAQGLLMYLRPTEVRDLIARCAERFPDGTFVFDAVPRWFSRAASQGKLHDRGYTAPPMPWGMDADEQWKLATAHPAVAEIRDVLPTGGRGPVGALLPYAARLPVLGAFRPSVVALRFSARAGRGGAAGTAVR</sequence>
<evidence type="ECO:0000256" key="2">
    <source>
        <dbReference type="ARBA" id="ARBA00022679"/>
    </source>
</evidence>
<organism evidence="3 4">
    <name type="scientific">Kitasatospora arboriphila</name>
    <dbReference type="NCBI Taxonomy" id="258052"/>
    <lineage>
        <taxon>Bacteria</taxon>
        <taxon>Bacillati</taxon>
        <taxon>Actinomycetota</taxon>
        <taxon>Actinomycetes</taxon>
        <taxon>Kitasatosporales</taxon>
        <taxon>Streptomycetaceae</taxon>
        <taxon>Kitasatospora</taxon>
    </lineage>
</organism>
<keyword evidence="1 3" id="KW-0489">Methyltransferase</keyword>
<keyword evidence="4" id="KW-1185">Reference proteome</keyword>
<evidence type="ECO:0000313" key="3">
    <source>
        <dbReference type="EMBL" id="GAA1117905.1"/>
    </source>
</evidence>
<dbReference type="InterPro" id="IPR029063">
    <property type="entry name" value="SAM-dependent_MTases_sf"/>
</dbReference>
<name>A0ABN1U4E1_9ACTN</name>
<gene>
    <name evidence="3" type="ORF">GCM10009663_67410</name>
</gene>
<dbReference type="GO" id="GO:0032259">
    <property type="term" value="P:methylation"/>
    <property type="evidence" value="ECO:0007669"/>
    <property type="project" value="UniProtKB-KW"/>
</dbReference>
<comment type="caution">
    <text evidence="3">The sequence shown here is derived from an EMBL/GenBank/DDBJ whole genome shotgun (WGS) entry which is preliminary data.</text>
</comment>
<keyword evidence="2" id="KW-0808">Transferase</keyword>
<proteinExistence type="predicted"/>
<dbReference type="InterPro" id="IPR016874">
    <property type="entry name" value="TcmP-like"/>
</dbReference>
<dbReference type="RefSeq" id="WP_344627519.1">
    <property type="nucleotide sequence ID" value="NZ_BAAALD010000106.1"/>
</dbReference>
<dbReference type="PANTHER" id="PTHR43619">
    <property type="entry name" value="S-ADENOSYL-L-METHIONINE-DEPENDENT METHYLTRANSFERASE YKTD-RELATED"/>
    <property type="match status" value="1"/>
</dbReference>
<dbReference type="Proteomes" id="UP001499987">
    <property type="component" value="Unassembled WGS sequence"/>
</dbReference>
<dbReference type="Pfam" id="PF04072">
    <property type="entry name" value="LCM"/>
    <property type="match status" value="1"/>
</dbReference>
<dbReference type="EMBL" id="BAAALD010000106">
    <property type="protein sequence ID" value="GAA1117905.1"/>
    <property type="molecule type" value="Genomic_DNA"/>
</dbReference>
<dbReference type="Gene3D" id="3.40.50.150">
    <property type="entry name" value="Vaccinia Virus protein VP39"/>
    <property type="match status" value="1"/>
</dbReference>
<evidence type="ECO:0000256" key="1">
    <source>
        <dbReference type="ARBA" id="ARBA00022603"/>
    </source>
</evidence>
<accession>A0ABN1U4E1</accession>
<dbReference type="SUPFAM" id="SSF53335">
    <property type="entry name" value="S-adenosyl-L-methionine-dependent methyltransferases"/>
    <property type="match status" value="1"/>
</dbReference>
<dbReference type="PIRSF" id="PIRSF028177">
    <property type="entry name" value="Polyketide_synth_Omtfrase_TcmP"/>
    <property type="match status" value="1"/>
</dbReference>
<evidence type="ECO:0000313" key="4">
    <source>
        <dbReference type="Proteomes" id="UP001499987"/>
    </source>
</evidence>
<reference evidence="3 4" key="1">
    <citation type="journal article" date="2019" name="Int. J. Syst. Evol. Microbiol.">
        <title>The Global Catalogue of Microorganisms (GCM) 10K type strain sequencing project: providing services to taxonomists for standard genome sequencing and annotation.</title>
        <authorList>
            <consortium name="The Broad Institute Genomics Platform"/>
            <consortium name="The Broad Institute Genome Sequencing Center for Infectious Disease"/>
            <person name="Wu L."/>
            <person name="Ma J."/>
        </authorList>
    </citation>
    <scope>NUCLEOTIDE SEQUENCE [LARGE SCALE GENOMIC DNA]</scope>
    <source>
        <strain evidence="3 4">JCM 13002</strain>
    </source>
</reference>
<dbReference type="PANTHER" id="PTHR43619:SF2">
    <property type="entry name" value="S-ADENOSYL-L-METHIONINE-DEPENDENT METHYLTRANSFERASES SUPERFAMILY PROTEIN"/>
    <property type="match status" value="1"/>
</dbReference>
<dbReference type="InterPro" id="IPR007213">
    <property type="entry name" value="Ppm1/Ppm2/Tcmp"/>
</dbReference>